<dbReference type="RefSeq" id="WP_024027719.1">
    <property type="nucleotide sequence ID" value="NZ_ALAN01000054.1"/>
</dbReference>
<organism evidence="1 2">
    <name type="scientific">Neobacillus vireti LMG 21834</name>
    <dbReference type="NCBI Taxonomy" id="1131730"/>
    <lineage>
        <taxon>Bacteria</taxon>
        <taxon>Bacillati</taxon>
        <taxon>Bacillota</taxon>
        <taxon>Bacilli</taxon>
        <taxon>Bacillales</taxon>
        <taxon>Bacillaceae</taxon>
        <taxon>Neobacillus</taxon>
    </lineage>
</organism>
<sequence>MRINLSEVQMTEVKRIVEKEFLIKAIVPTDDYLFINCFAKKQKEIVYYHLFLEIDTLIIRCYARVFDSLGLTIMIKNTAKKLFDYLVNQTGLKYTKYIENGVVWNF</sequence>
<keyword evidence="2" id="KW-1185">Reference proteome</keyword>
<evidence type="ECO:0000313" key="1">
    <source>
        <dbReference type="EMBL" id="ETI69419.1"/>
    </source>
</evidence>
<accession>A0AB94IQU5</accession>
<dbReference type="AlphaFoldDB" id="A0AB94IQU5"/>
<dbReference type="Proteomes" id="UP000018877">
    <property type="component" value="Unassembled WGS sequence"/>
</dbReference>
<protein>
    <submittedName>
        <fullName evidence="1">Uncharacterized protein</fullName>
    </submittedName>
</protein>
<reference evidence="1 2" key="1">
    <citation type="journal article" date="2014" name="Environ. Microbiol.">
        <title>The nitrate-ammonifying and nosZ-carrying bacterium Bacillus vireti is a potent source and sink for nitric and nitrous oxide under high nitrate conditions.</title>
        <authorList>
            <person name="Mania D."/>
            <person name="Heylen K."/>
            <person name="van Spanning R.J."/>
            <person name="Frostegard A."/>
        </authorList>
    </citation>
    <scope>NUCLEOTIDE SEQUENCE [LARGE SCALE GENOMIC DNA]</scope>
    <source>
        <strain evidence="1 2">LMG 21834</strain>
    </source>
</reference>
<dbReference type="EMBL" id="ALAN01000054">
    <property type="protein sequence ID" value="ETI69419.1"/>
    <property type="molecule type" value="Genomic_DNA"/>
</dbReference>
<comment type="caution">
    <text evidence="1">The sequence shown here is derived from an EMBL/GenBank/DDBJ whole genome shotgun (WGS) entry which is preliminary data.</text>
</comment>
<gene>
    <name evidence="1" type="ORF">BAVI_07561</name>
</gene>
<name>A0AB94IQU5_9BACI</name>
<proteinExistence type="predicted"/>
<evidence type="ECO:0000313" key="2">
    <source>
        <dbReference type="Proteomes" id="UP000018877"/>
    </source>
</evidence>